<reference evidence="7" key="2">
    <citation type="submission" date="2025-08" db="UniProtKB">
        <authorList>
            <consortium name="Ensembl"/>
        </authorList>
    </citation>
    <scope>IDENTIFICATION</scope>
    <source>
        <strain evidence="7">Isolate ISIS603380</strain>
    </source>
</reference>
<reference evidence="7" key="3">
    <citation type="submission" date="2025-09" db="UniProtKB">
        <authorList>
            <consortium name="Ensembl"/>
        </authorList>
    </citation>
    <scope>IDENTIFICATION</scope>
    <source>
        <strain evidence="7">Isolate ISIS603380</strain>
    </source>
</reference>
<name>G3T508_LOXAF</name>
<feature type="signal peptide" evidence="5">
    <location>
        <begin position="1"/>
        <end position="15"/>
    </location>
</feature>
<dbReference type="SMART" id="SM00409">
    <property type="entry name" value="IG"/>
    <property type="match status" value="1"/>
</dbReference>
<keyword evidence="4" id="KW-1133">Transmembrane helix</keyword>
<dbReference type="InterPro" id="IPR003599">
    <property type="entry name" value="Ig_sub"/>
</dbReference>
<comment type="subcellular location">
    <subcellularLocation>
        <location evidence="1">Membrane</location>
    </subcellularLocation>
</comment>
<dbReference type="PANTHER" id="PTHR11860">
    <property type="entry name" value="POLYMERIC-IMMUNOGLOBULIN RECEPTOR"/>
    <property type="match status" value="1"/>
</dbReference>
<proteinExistence type="predicted"/>
<sequence length="234" mass="25266">HNLLLLLLLTPAGQGLVGSLPEVLQVPVGDSIQVHCHYGLQDVKARKVWCRFLLDSCQPLVSSPVDRRAPGDTRTFLTDLGGGLFQVEMISLREEDAGEYGCVVEGAAGSQTVYRMALEVIPPAPSLKEEKAEETYEIGSPFGELSSDPVGSASPLEPSPDEKSIPLIWGSVLLLALLVAAVVLFVVMAKRKGNRLAACGESQSNRVPAMAYLLIPYQGNPHFHLHHPLCLLRP</sequence>
<evidence type="ECO:0000256" key="4">
    <source>
        <dbReference type="SAM" id="Phobius"/>
    </source>
</evidence>
<dbReference type="CDD" id="cd05716">
    <property type="entry name" value="IgV_pIgR_like"/>
    <property type="match status" value="1"/>
</dbReference>
<dbReference type="InterPro" id="IPR036179">
    <property type="entry name" value="Ig-like_dom_sf"/>
</dbReference>
<dbReference type="GO" id="GO:0004888">
    <property type="term" value="F:transmembrane signaling receptor activity"/>
    <property type="evidence" value="ECO:0007669"/>
    <property type="project" value="TreeGrafter"/>
</dbReference>
<dbReference type="SUPFAM" id="SSF48726">
    <property type="entry name" value="Immunoglobulin"/>
    <property type="match status" value="1"/>
</dbReference>
<feature type="chain" id="PRO_5012587595" description="Immunoglobulin domain-containing protein" evidence="5">
    <location>
        <begin position="16"/>
        <end position="234"/>
    </location>
</feature>
<keyword evidence="2 4" id="KW-0812">Transmembrane</keyword>
<dbReference type="GeneTree" id="ENSGT00470000042300"/>
<dbReference type="GO" id="GO:0005886">
    <property type="term" value="C:plasma membrane"/>
    <property type="evidence" value="ECO:0007669"/>
    <property type="project" value="TreeGrafter"/>
</dbReference>
<dbReference type="eggNOG" id="ENOG502SRZV">
    <property type="taxonomic scope" value="Eukaryota"/>
</dbReference>
<dbReference type="STRING" id="9785.ENSLAFP00000008474"/>
<evidence type="ECO:0000256" key="3">
    <source>
        <dbReference type="ARBA" id="ARBA00023136"/>
    </source>
</evidence>
<dbReference type="HOGENOM" id="CLU_077694_1_0_1"/>
<keyword evidence="8" id="KW-1185">Reference proteome</keyword>
<organism evidence="7 8">
    <name type="scientific">Loxodonta africana</name>
    <name type="common">African elephant</name>
    <dbReference type="NCBI Taxonomy" id="9785"/>
    <lineage>
        <taxon>Eukaryota</taxon>
        <taxon>Metazoa</taxon>
        <taxon>Chordata</taxon>
        <taxon>Craniata</taxon>
        <taxon>Vertebrata</taxon>
        <taxon>Euteleostomi</taxon>
        <taxon>Mammalia</taxon>
        <taxon>Eutheria</taxon>
        <taxon>Afrotheria</taxon>
        <taxon>Proboscidea</taxon>
        <taxon>Elephantidae</taxon>
        <taxon>Loxodonta</taxon>
    </lineage>
</organism>
<evidence type="ECO:0000259" key="6">
    <source>
        <dbReference type="SMART" id="SM00409"/>
    </source>
</evidence>
<dbReference type="Gene3D" id="2.60.40.10">
    <property type="entry name" value="Immunoglobulins"/>
    <property type="match status" value="1"/>
</dbReference>
<feature type="transmembrane region" description="Helical" evidence="4">
    <location>
        <begin position="167"/>
        <end position="187"/>
    </location>
</feature>
<dbReference type="Ensembl" id="ENSLAFT00000010107.2">
    <property type="protein sequence ID" value="ENSLAFP00000008474.2"/>
    <property type="gene ID" value="ENSLAFG00000010106.2"/>
</dbReference>
<dbReference type="FunCoup" id="G3T508">
    <property type="interactions" value="2"/>
</dbReference>
<feature type="domain" description="Immunoglobulin" evidence="6">
    <location>
        <begin position="21"/>
        <end position="121"/>
    </location>
</feature>
<dbReference type="GO" id="GO:0030168">
    <property type="term" value="P:platelet activation"/>
    <property type="evidence" value="ECO:0007669"/>
    <property type="project" value="TreeGrafter"/>
</dbReference>
<evidence type="ECO:0000313" key="8">
    <source>
        <dbReference type="Proteomes" id="UP000007646"/>
    </source>
</evidence>
<dbReference type="Proteomes" id="UP000007646">
    <property type="component" value="Unassembled WGS sequence"/>
</dbReference>
<evidence type="ECO:0000256" key="2">
    <source>
        <dbReference type="ARBA" id="ARBA00022692"/>
    </source>
</evidence>
<protein>
    <recommendedName>
        <fullName evidence="6">Immunoglobulin domain-containing protein</fullName>
    </recommendedName>
</protein>
<dbReference type="InterPro" id="IPR013783">
    <property type="entry name" value="Ig-like_fold"/>
</dbReference>
<dbReference type="InterPro" id="IPR050671">
    <property type="entry name" value="CD300_family_receptors"/>
</dbReference>
<dbReference type="AlphaFoldDB" id="G3T508"/>
<evidence type="ECO:0000256" key="1">
    <source>
        <dbReference type="ARBA" id="ARBA00004370"/>
    </source>
</evidence>
<dbReference type="PANTHER" id="PTHR11860:SF37">
    <property type="entry name" value="TREM-LIKE TRANSCRIPT 1 PROTEIN"/>
    <property type="match status" value="1"/>
</dbReference>
<dbReference type="InParanoid" id="G3T508"/>
<keyword evidence="3 4" id="KW-0472">Membrane</keyword>
<reference evidence="7 8" key="1">
    <citation type="submission" date="2009-06" db="EMBL/GenBank/DDBJ databases">
        <title>The Genome Sequence of Loxodonta africana (African elephant).</title>
        <authorList>
            <person name="Di Palma F."/>
            <person name="Heiman D."/>
            <person name="Young S."/>
            <person name="Johnson J."/>
            <person name="Lander E.S."/>
            <person name="Lindblad-Toh K."/>
        </authorList>
    </citation>
    <scope>NUCLEOTIDE SEQUENCE [LARGE SCALE GENOMIC DNA]</scope>
    <source>
        <strain evidence="7 8">Isolate ISIS603380</strain>
    </source>
</reference>
<dbReference type="OMA" id="WCQVLPE"/>
<evidence type="ECO:0000256" key="5">
    <source>
        <dbReference type="SAM" id="SignalP"/>
    </source>
</evidence>
<evidence type="ECO:0000313" key="7">
    <source>
        <dbReference type="Ensembl" id="ENSLAFP00000008474.2"/>
    </source>
</evidence>
<accession>G3T508</accession>
<keyword evidence="5" id="KW-0732">Signal</keyword>